<proteinExistence type="predicted"/>
<reference evidence="1" key="1">
    <citation type="submission" date="2020-05" db="EMBL/GenBank/DDBJ databases">
        <title>WGS assembly of Panicum virgatum.</title>
        <authorList>
            <person name="Lovell J.T."/>
            <person name="Jenkins J."/>
            <person name="Shu S."/>
            <person name="Juenger T.E."/>
            <person name="Schmutz J."/>
        </authorList>
    </citation>
    <scope>NUCLEOTIDE SEQUENCE</scope>
    <source>
        <strain evidence="1">AP13</strain>
    </source>
</reference>
<protein>
    <recommendedName>
        <fullName evidence="3">Ubiquitin-like protease family profile domain-containing protein</fullName>
    </recommendedName>
</protein>
<sequence length="250" mass="28174">MACQGSSSIKSDKCPFHDYCDDEVIKIQELKSSLSLSELNDIRKGKGDLGTHKHEVNHGFNRVSAKYFSEVINALSVKQRKITVNGKFIPFNKMSVHKVLGIPIGGDSLSVDREVGKTFILSRFNLSTLPPIRFFGDKIKNKQLLADDDMFICFMIVALSFFLCPNSNTYPSTKYMIAFKDLSCVGNIDWSLYIYEWLIDAVRKLCMGVGKSFRPIHTLDGCSYVLAVLYLDCLNFGIFDVPRVTPRISV</sequence>
<dbReference type="Proteomes" id="UP000823388">
    <property type="component" value="Chromosome 4N"/>
</dbReference>
<dbReference type="AlphaFoldDB" id="A0A8T0T768"/>
<keyword evidence="2" id="KW-1185">Reference proteome</keyword>
<dbReference type="PANTHER" id="PTHR34835:SF60">
    <property type="entry name" value="OS10G0490300 PROTEIN"/>
    <property type="match status" value="1"/>
</dbReference>
<evidence type="ECO:0000313" key="2">
    <source>
        <dbReference type="Proteomes" id="UP000823388"/>
    </source>
</evidence>
<name>A0A8T0T768_PANVG</name>
<accession>A0A8T0T768</accession>
<evidence type="ECO:0000313" key="1">
    <source>
        <dbReference type="EMBL" id="KAG2605183.1"/>
    </source>
</evidence>
<dbReference type="PANTHER" id="PTHR34835">
    <property type="entry name" value="OS07G0283600 PROTEIN-RELATED"/>
    <property type="match status" value="1"/>
</dbReference>
<evidence type="ECO:0008006" key="3">
    <source>
        <dbReference type="Google" id="ProtNLM"/>
    </source>
</evidence>
<organism evidence="1 2">
    <name type="scientific">Panicum virgatum</name>
    <name type="common">Blackwell switchgrass</name>
    <dbReference type="NCBI Taxonomy" id="38727"/>
    <lineage>
        <taxon>Eukaryota</taxon>
        <taxon>Viridiplantae</taxon>
        <taxon>Streptophyta</taxon>
        <taxon>Embryophyta</taxon>
        <taxon>Tracheophyta</taxon>
        <taxon>Spermatophyta</taxon>
        <taxon>Magnoliopsida</taxon>
        <taxon>Liliopsida</taxon>
        <taxon>Poales</taxon>
        <taxon>Poaceae</taxon>
        <taxon>PACMAD clade</taxon>
        <taxon>Panicoideae</taxon>
        <taxon>Panicodae</taxon>
        <taxon>Paniceae</taxon>
        <taxon>Panicinae</taxon>
        <taxon>Panicum</taxon>
        <taxon>Panicum sect. Hiantes</taxon>
    </lineage>
</organism>
<dbReference type="EMBL" id="CM029044">
    <property type="protein sequence ID" value="KAG2605183.1"/>
    <property type="molecule type" value="Genomic_DNA"/>
</dbReference>
<comment type="caution">
    <text evidence="1">The sequence shown here is derived from an EMBL/GenBank/DDBJ whole genome shotgun (WGS) entry which is preliminary data.</text>
</comment>
<gene>
    <name evidence="1" type="ORF">PVAP13_4NG125700</name>
</gene>